<evidence type="ECO:0000256" key="4">
    <source>
        <dbReference type="ARBA" id="ARBA00022679"/>
    </source>
</evidence>
<keyword evidence="8 10" id="KW-0786">Thiamine pyrophosphate</keyword>
<dbReference type="PANTHER" id="PTHR43322">
    <property type="entry name" value="1-D-DEOXYXYLULOSE 5-PHOSPHATE SYNTHASE-RELATED"/>
    <property type="match status" value="1"/>
</dbReference>
<dbReference type="InterPro" id="IPR029061">
    <property type="entry name" value="THDP-binding"/>
</dbReference>
<dbReference type="PANTHER" id="PTHR43322:SF5">
    <property type="entry name" value="1-DEOXY-D-XYLULOSE-5-PHOSPHATE SYNTHASE, CHLOROPLASTIC"/>
    <property type="match status" value="1"/>
</dbReference>
<feature type="binding site" evidence="10">
    <location>
        <position position="362"/>
    </location>
    <ligand>
        <name>thiamine diphosphate</name>
        <dbReference type="ChEBI" id="CHEBI:58937"/>
    </ligand>
</feature>
<dbReference type="GO" id="GO:0019288">
    <property type="term" value="P:isopentenyl diphosphate biosynthetic process, methylerythritol 4-phosphate pathway"/>
    <property type="evidence" value="ECO:0007669"/>
    <property type="project" value="TreeGrafter"/>
</dbReference>
<dbReference type="GO" id="GO:0016114">
    <property type="term" value="P:terpenoid biosynthetic process"/>
    <property type="evidence" value="ECO:0007669"/>
    <property type="project" value="UniProtKB-UniRule"/>
</dbReference>
<dbReference type="NCBIfam" id="TIGR00204">
    <property type="entry name" value="dxs"/>
    <property type="match status" value="1"/>
</dbReference>
<organism evidence="12 13">
    <name type="scientific">Candidatus Ornithomonoglobus merdipullorum</name>
    <dbReference type="NCBI Taxonomy" id="2840895"/>
    <lineage>
        <taxon>Bacteria</taxon>
        <taxon>Bacillati</taxon>
        <taxon>Bacillota</taxon>
        <taxon>Clostridia</taxon>
        <taxon>Candidatus Ornithomonoglobus</taxon>
    </lineage>
</organism>
<reference evidence="12" key="2">
    <citation type="journal article" date="2021" name="PeerJ">
        <title>Extensive microbial diversity within the chicken gut microbiome revealed by metagenomics and culture.</title>
        <authorList>
            <person name="Gilroy R."/>
            <person name="Ravi A."/>
            <person name="Getino M."/>
            <person name="Pursley I."/>
            <person name="Horton D.L."/>
            <person name="Alikhan N.F."/>
            <person name="Baker D."/>
            <person name="Gharbi K."/>
            <person name="Hall N."/>
            <person name="Watson M."/>
            <person name="Adriaenssens E.M."/>
            <person name="Foster-Nyarko E."/>
            <person name="Jarju S."/>
            <person name="Secka A."/>
            <person name="Antonio M."/>
            <person name="Oren A."/>
            <person name="Chaudhuri R.R."/>
            <person name="La Ragione R."/>
            <person name="Hildebrand F."/>
            <person name="Pallen M.J."/>
        </authorList>
    </citation>
    <scope>NUCLEOTIDE SEQUENCE</scope>
    <source>
        <strain evidence="12">USAMLcec3-3695</strain>
    </source>
</reference>
<accession>A0A9D1SFE9</accession>
<dbReference type="InterPro" id="IPR009014">
    <property type="entry name" value="Transketo_C/PFOR_II"/>
</dbReference>
<keyword evidence="5 10" id="KW-0479">Metal-binding</keyword>
<evidence type="ECO:0000259" key="11">
    <source>
        <dbReference type="SMART" id="SM00861"/>
    </source>
</evidence>
<evidence type="ECO:0000256" key="2">
    <source>
        <dbReference type="ARBA" id="ARBA00011081"/>
    </source>
</evidence>
<proteinExistence type="inferred from homology"/>
<dbReference type="InterPro" id="IPR049557">
    <property type="entry name" value="Transketolase_CS"/>
</dbReference>
<keyword evidence="6 10" id="KW-0460">Magnesium</keyword>
<comment type="cofactor">
    <cofactor evidence="10">
        <name>Mg(2+)</name>
        <dbReference type="ChEBI" id="CHEBI:18420"/>
    </cofactor>
    <text evidence="10">Binds 1 Mg(2+) ion per subunit.</text>
</comment>
<dbReference type="Gene3D" id="3.40.50.970">
    <property type="match status" value="2"/>
</dbReference>
<feature type="binding site" evidence="10">
    <location>
        <begin position="144"/>
        <end position="145"/>
    </location>
    <ligand>
        <name>thiamine diphosphate</name>
        <dbReference type="ChEBI" id="CHEBI:58937"/>
    </ligand>
</feature>
<evidence type="ECO:0000313" key="12">
    <source>
        <dbReference type="EMBL" id="HIU57697.1"/>
    </source>
</evidence>
<comment type="similarity">
    <text evidence="2 10">Belongs to the transketolase family. DXPS subfamily.</text>
</comment>
<feature type="domain" description="Transketolase-like pyrimidine-binding" evidence="11">
    <location>
        <begin position="311"/>
        <end position="475"/>
    </location>
</feature>
<evidence type="ECO:0000256" key="5">
    <source>
        <dbReference type="ARBA" id="ARBA00022723"/>
    </source>
</evidence>
<feature type="binding site" evidence="10">
    <location>
        <position position="172"/>
    </location>
    <ligand>
        <name>Mg(2+)</name>
        <dbReference type="ChEBI" id="CHEBI:18420"/>
    </ligand>
</feature>
<dbReference type="Pfam" id="PF02780">
    <property type="entry name" value="Transketolase_C"/>
    <property type="match status" value="1"/>
</dbReference>
<dbReference type="Proteomes" id="UP000824109">
    <property type="component" value="Unassembled WGS sequence"/>
</dbReference>
<dbReference type="PROSITE" id="PS00801">
    <property type="entry name" value="TRANSKETOLASE_1"/>
    <property type="match status" value="1"/>
</dbReference>
<feature type="binding site" evidence="10">
    <location>
        <begin position="112"/>
        <end position="114"/>
    </location>
    <ligand>
        <name>thiamine diphosphate</name>
        <dbReference type="ChEBI" id="CHEBI:58937"/>
    </ligand>
</feature>
<dbReference type="GO" id="GO:0009228">
    <property type="term" value="P:thiamine biosynthetic process"/>
    <property type="evidence" value="ECO:0007669"/>
    <property type="project" value="UniProtKB-UniRule"/>
</dbReference>
<comment type="pathway">
    <text evidence="1 10">Metabolic intermediate biosynthesis; 1-deoxy-D-xylulose 5-phosphate biosynthesis; 1-deoxy-D-xylulose 5-phosphate from D-glyceraldehyde 3-phosphate and pyruvate: step 1/1.</text>
</comment>
<reference evidence="12" key="1">
    <citation type="submission" date="2020-10" db="EMBL/GenBank/DDBJ databases">
        <authorList>
            <person name="Gilroy R."/>
        </authorList>
    </citation>
    <scope>NUCLEOTIDE SEQUENCE</scope>
    <source>
        <strain evidence="12">USAMLcec3-3695</strain>
    </source>
</reference>
<gene>
    <name evidence="10" type="primary">dxs</name>
    <name evidence="12" type="ORF">IAA61_07820</name>
</gene>
<keyword evidence="7 10" id="KW-0784">Thiamine biosynthesis</keyword>
<comment type="catalytic activity">
    <reaction evidence="10">
        <text>D-glyceraldehyde 3-phosphate + pyruvate + H(+) = 1-deoxy-D-xylulose 5-phosphate + CO2</text>
        <dbReference type="Rhea" id="RHEA:12605"/>
        <dbReference type="ChEBI" id="CHEBI:15361"/>
        <dbReference type="ChEBI" id="CHEBI:15378"/>
        <dbReference type="ChEBI" id="CHEBI:16526"/>
        <dbReference type="ChEBI" id="CHEBI:57792"/>
        <dbReference type="ChEBI" id="CHEBI:59776"/>
        <dbReference type="EC" id="2.2.1.7"/>
    </reaction>
</comment>
<evidence type="ECO:0000256" key="7">
    <source>
        <dbReference type="ARBA" id="ARBA00022977"/>
    </source>
</evidence>
<comment type="caution">
    <text evidence="12">The sequence shown here is derived from an EMBL/GenBank/DDBJ whole genome shotgun (WGS) entry which is preliminary data.</text>
</comment>
<dbReference type="GO" id="GO:0008661">
    <property type="term" value="F:1-deoxy-D-xylulose-5-phosphate synthase activity"/>
    <property type="evidence" value="ECO:0007669"/>
    <property type="project" value="UniProtKB-UniRule"/>
</dbReference>
<dbReference type="PROSITE" id="PS00802">
    <property type="entry name" value="TRANSKETOLASE_2"/>
    <property type="match status" value="1"/>
</dbReference>
<dbReference type="InterPro" id="IPR020826">
    <property type="entry name" value="Transketolase_BS"/>
</dbReference>
<dbReference type="Pfam" id="PF13292">
    <property type="entry name" value="DXP_synthase_N"/>
    <property type="match status" value="1"/>
</dbReference>
<dbReference type="Pfam" id="PF02779">
    <property type="entry name" value="Transket_pyr"/>
    <property type="match status" value="1"/>
</dbReference>
<dbReference type="GO" id="GO:0005829">
    <property type="term" value="C:cytosol"/>
    <property type="evidence" value="ECO:0007669"/>
    <property type="project" value="TreeGrafter"/>
</dbReference>
<evidence type="ECO:0000313" key="13">
    <source>
        <dbReference type="Proteomes" id="UP000824109"/>
    </source>
</evidence>
<evidence type="ECO:0000256" key="9">
    <source>
        <dbReference type="ARBA" id="ARBA00023229"/>
    </source>
</evidence>
<keyword evidence="9 10" id="KW-0414">Isoprene biosynthesis</keyword>
<comment type="subunit">
    <text evidence="3 10">Homodimer.</text>
</comment>
<comment type="cofactor">
    <cofactor evidence="10">
        <name>thiamine diphosphate</name>
        <dbReference type="ChEBI" id="CHEBI:58937"/>
    </cofactor>
    <text evidence="10">Binds 1 thiamine pyrophosphate per subunit.</text>
</comment>
<dbReference type="InterPro" id="IPR005475">
    <property type="entry name" value="Transketolase-like_Pyr-bd"/>
</dbReference>
<dbReference type="NCBIfam" id="NF003933">
    <property type="entry name" value="PRK05444.2-2"/>
    <property type="match status" value="1"/>
</dbReference>
<comment type="function">
    <text evidence="10">Catalyzes the acyloin condensation reaction between C atoms 2 and 3 of pyruvate and glyceraldehyde 3-phosphate to yield 1-deoxy-D-xylulose-5-phosphate (DXP).</text>
</comment>
<dbReference type="AlphaFoldDB" id="A0A9D1SFE9"/>
<evidence type="ECO:0000256" key="6">
    <source>
        <dbReference type="ARBA" id="ARBA00022842"/>
    </source>
</evidence>
<dbReference type="EC" id="2.2.1.7" evidence="10"/>
<protein>
    <recommendedName>
        <fullName evidence="10">1-deoxy-D-xylulose-5-phosphate synthase</fullName>
        <ecNumber evidence="10">2.2.1.7</ecNumber>
    </recommendedName>
    <alternativeName>
        <fullName evidence="10">1-deoxyxylulose-5-phosphate synthase</fullName>
        <shortName evidence="10">DXP synthase</shortName>
        <shortName evidence="10">DXPS</shortName>
    </alternativeName>
</protein>
<feature type="binding site" evidence="10">
    <location>
        <position position="283"/>
    </location>
    <ligand>
        <name>thiamine diphosphate</name>
        <dbReference type="ChEBI" id="CHEBI:58937"/>
    </ligand>
</feature>
<dbReference type="CDD" id="cd07033">
    <property type="entry name" value="TPP_PYR_DXS_TK_like"/>
    <property type="match status" value="1"/>
</dbReference>
<dbReference type="SMART" id="SM00861">
    <property type="entry name" value="Transket_pyr"/>
    <property type="match status" value="1"/>
</dbReference>
<evidence type="ECO:0000256" key="1">
    <source>
        <dbReference type="ARBA" id="ARBA00004980"/>
    </source>
</evidence>
<dbReference type="InterPro" id="IPR033248">
    <property type="entry name" value="Transketolase_C"/>
</dbReference>
<dbReference type="GO" id="GO:0030976">
    <property type="term" value="F:thiamine pyrophosphate binding"/>
    <property type="evidence" value="ECO:0007669"/>
    <property type="project" value="UniProtKB-UniRule"/>
</dbReference>
<dbReference type="GO" id="GO:0000287">
    <property type="term" value="F:magnesium ion binding"/>
    <property type="evidence" value="ECO:0007669"/>
    <property type="project" value="UniProtKB-UniRule"/>
</dbReference>
<keyword evidence="4 10" id="KW-0808">Transferase</keyword>
<dbReference type="SUPFAM" id="SSF52922">
    <property type="entry name" value="TK C-terminal domain-like"/>
    <property type="match status" value="1"/>
</dbReference>
<dbReference type="EMBL" id="DVNB01000083">
    <property type="protein sequence ID" value="HIU57697.1"/>
    <property type="molecule type" value="Genomic_DNA"/>
</dbReference>
<feature type="binding site" evidence="10">
    <location>
        <position position="71"/>
    </location>
    <ligand>
        <name>thiamine diphosphate</name>
        <dbReference type="ChEBI" id="CHEBI:58937"/>
    </ligand>
</feature>
<dbReference type="CDD" id="cd02007">
    <property type="entry name" value="TPP_DXS"/>
    <property type="match status" value="1"/>
</dbReference>
<dbReference type="SUPFAM" id="SSF52518">
    <property type="entry name" value="Thiamin diphosphate-binding fold (THDP-binding)"/>
    <property type="match status" value="1"/>
</dbReference>
<evidence type="ECO:0000256" key="10">
    <source>
        <dbReference type="HAMAP-Rule" id="MF_00315"/>
    </source>
</evidence>
<evidence type="ECO:0000256" key="8">
    <source>
        <dbReference type="ARBA" id="ARBA00023052"/>
    </source>
</evidence>
<evidence type="ECO:0000256" key="3">
    <source>
        <dbReference type="ARBA" id="ARBA00011738"/>
    </source>
</evidence>
<dbReference type="InterPro" id="IPR005477">
    <property type="entry name" value="Dxylulose-5-P_synthase"/>
</dbReference>
<feature type="binding site" evidence="10">
    <location>
        <position position="172"/>
    </location>
    <ligand>
        <name>thiamine diphosphate</name>
        <dbReference type="ChEBI" id="CHEBI:58937"/>
    </ligand>
</feature>
<feature type="binding site" evidence="10">
    <location>
        <position position="143"/>
    </location>
    <ligand>
        <name>Mg(2+)</name>
        <dbReference type="ChEBI" id="CHEBI:18420"/>
    </ligand>
</feature>
<dbReference type="Gene3D" id="3.40.50.920">
    <property type="match status" value="1"/>
</dbReference>
<sequence>MLDNIQASGDVKKLDIRGLKQLCGEIRGFLVENISRTGGHLASNLGVVELTVALHRVFDFPSDKIVFDVGHQAYVHKILTGRKDKFATLRKFGGLSGFPKRAESEYDVFDTGHSSTSVSAALGMARARDLDGGHSNIIALFGDGALTGGEIYEALNDAGHTKTPLILVLNDNTMSIAKNVGAVSRHLRNIRINRLYFRSKRHVSNVLDHIPLAGPPIKHMIERCKTWIRRKVLPTTLFEDMGFKYIGPVNGHDLGSLIACFEYARSEKKPVLIHVKTVKGKGYPPAEKHPDCFHGVGTFDPKTGAIAPGGECYSSRFGKKLIEIAERNRLVTAITCAMPDGTGLVEFSKRFKDRFFDVGIAEQHGVTFAAGMAAAGYTPVIPLYSTFLQRAYDQTLHDVCLQDLHVVFPIDRAGLVGADGETHQGVYDLSYLSAMPNMTVLSPSSFAQLEDMLEYAVNVHKGPIAIRYPRGGTQSPYPYDGFVPNAVYTRMHGHDVTIITLGRMVRRAAEAELILRSHGISAEITEVPTAHPLNEAAIIAAAMKTGTVITIEDNVLSGGFGEHIAALLMDKGIKCAFKSFGFPSVPIEHGTVDELDKKYGTDAQTIADTMIRMVRKQQDGKDKN</sequence>
<dbReference type="HAMAP" id="MF_00315">
    <property type="entry name" value="DXP_synth"/>
    <property type="match status" value="1"/>
</dbReference>
<name>A0A9D1SFE9_9FIRM</name>